<protein>
    <submittedName>
        <fullName evidence="3">DUF1311 domain-containing protein</fullName>
    </submittedName>
</protein>
<evidence type="ECO:0000256" key="1">
    <source>
        <dbReference type="SAM" id="SignalP"/>
    </source>
</evidence>
<dbReference type="Proteomes" id="UP001196565">
    <property type="component" value="Unassembled WGS sequence"/>
</dbReference>
<evidence type="ECO:0000313" key="3">
    <source>
        <dbReference type="EMBL" id="MBW6396245.1"/>
    </source>
</evidence>
<dbReference type="InterPro" id="IPR009739">
    <property type="entry name" value="LprI-like_N"/>
</dbReference>
<sequence length="220" mass="23772">MTRRVAGMRMVLLGVLALCVVSEHARAQASFDCARAASAIERAICAAPELAQLDRQLSQIYAQKRASTQGQQRQVLTDEQRAWIRSRDAACRADRAVNTECLAGLYRGRIAELSGATAPDGWTGRWRYARAGFTGEMQIAAIVQGRWRITIQTAMDSGNVSTCELTVEAHEVSGRLIGRSDDIEIVVSADRGGVQLTQRAGSSPCGLNATFEGPYLRSGG</sequence>
<name>A0ABS7A4H8_9PROT</name>
<accession>A0ABS7A4H8</accession>
<dbReference type="Gene3D" id="1.20.1270.180">
    <property type="match status" value="1"/>
</dbReference>
<dbReference type="PANTHER" id="PTHR37549">
    <property type="entry name" value="LIPOPROTEIN LPRI"/>
    <property type="match status" value="1"/>
</dbReference>
<comment type="caution">
    <text evidence="3">The sequence shown here is derived from an EMBL/GenBank/DDBJ whole genome shotgun (WGS) entry which is preliminary data.</text>
</comment>
<organism evidence="3 4">
    <name type="scientific">Roseomonas alba</name>
    <dbReference type="NCBI Taxonomy" id="2846776"/>
    <lineage>
        <taxon>Bacteria</taxon>
        <taxon>Pseudomonadati</taxon>
        <taxon>Pseudomonadota</taxon>
        <taxon>Alphaproteobacteria</taxon>
        <taxon>Acetobacterales</taxon>
        <taxon>Roseomonadaceae</taxon>
        <taxon>Roseomonas</taxon>
    </lineage>
</organism>
<dbReference type="Pfam" id="PF07007">
    <property type="entry name" value="LprI"/>
    <property type="match status" value="1"/>
</dbReference>
<feature type="chain" id="PRO_5047054442" evidence="1">
    <location>
        <begin position="28"/>
        <end position="220"/>
    </location>
</feature>
<proteinExistence type="predicted"/>
<evidence type="ECO:0000259" key="2">
    <source>
        <dbReference type="Pfam" id="PF07007"/>
    </source>
</evidence>
<reference evidence="3 4" key="1">
    <citation type="submission" date="2021-07" db="EMBL/GenBank/DDBJ databases">
        <authorList>
            <person name="So Y."/>
        </authorList>
    </citation>
    <scope>NUCLEOTIDE SEQUENCE [LARGE SCALE GENOMIC DNA]</scope>
    <source>
        <strain evidence="3 4">HJA6</strain>
    </source>
</reference>
<dbReference type="EMBL" id="JAHYBZ010000001">
    <property type="protein sequence ID" value="MBW6396245.1"/>
    <property type="molecule type" value="Genomic_DNA"/>
</dbReference>
<dbReference type="InterPro" id="IPR052755">
    <property type="entry name" value="Lysozyme_Inhibitor_LprI"/>
</dbReference>
<gene>
    <name evidence="3" type="ORF">KPL78_00225</name>
</gene>
<evidence type="ECO:0000313" key="4">
    <source>
        <dbReference type="Proteomes" id="UP001196565"/>
    </source>
</evidence>
<keyword evidence="4" id="KW-1185">Reference proteome</keyword>
<feature type="domain" description="Lysozyme inhibitor LprI-like N-terminal" evidence="2">
    <location>
        <begin position="33"/>
        <end position="113"/>
    </location>
</feature>
<dbReference type="PANTHER" id="PTHR37549:SF1">
    <property type="entry name" value="LIPOPROTEIN LPRI"/>
    <property type="match status" value="1"/>
</dbReference>
<feature type="signal peptide" evidence="1">
    <location>
        <begin position="1"/>
        <end position="27"/>
    </location>
</feature>
<keyword evidence="1" id="KW-0732">Signal</keyword>